<evidence type="ECO:0000313" key="1">
    <source>
        <dbReference type="EMBL" id="GJN12614.1"/>
    </source>
</evidence>
<proteinExistence type="predicted"/>
<accession>A0AAV5DNM3</accession>
<reference evidence="1" key="2">
    <citation type="submission" date="2021-12" db="EMBL/GenBank/DDBJ databases">
        <title>Resequencing data analysis of finger millet.</title>
        <authorList>
            <person name="Hatakeyama M."/>
            <person name="Aluri S."/>
            <person name="Balachadran M.T."/>
            <person name="Sivarajan S.R."/>
            <person name="Poveda L."/>
            <person name="Shimizu-Inatsugi R."/>
            <person name="Schlapbach R."/>
            <person name="Sreeman S.M."/>
            <person name="Shimizu K.K."/>
        </authorList>
    </citation>
    <scope>NUCLEOTIDE SEQUENCE</scope>
</reference>
<dbReference type="EMBL" id="BQKI01000023">
    <property type="protein sequence ID" value="GJN12614.1"/>
    <property type="molecule type" value="Genomic_DNA"/>
</dbReference>
<reference evidence="1" key="1">
    <citation type="journal article" date="2018" name="DNA Res.">
        <title>Multiple hybrid de novo genome assembly of finger millet, an orphan allotetraploid crop.</title>
        <authorList>
            <person name="Hatakeyama M."/>
            <person name="Aluri S."/>
            <person name="Balachadran M.T."/>
            <person name="Sivarajan S.R."/>
            <person name="Patrignani A."/>
            <person name="Gruter S."/>
            <person name="Poveda L."/>
            <person name="Shimizu-Inatsugi R."/>
            <person name="Baeten J."/>
            <person name="Francoijs K.J."/>
            <person name="Nataraja K.N."/>
            <person name="Reddy Y.A.N."/>
            <person name="Phadnis S."/>
            <person name="Ravikumar R.L."/>
            <person name="Schlapbach R."/>
            <person name="Sreeman S.M."/>
            <person name="Shimizu K.K."/>
        </authorList>
    </citation>
    <scope>NUCLEOTIDE SEQUENCE</scope>
</reference>
<evidence type="ECO:0000313" key="2">
    <source>
        <dbReference type="Proteomes" id="UP001054889"/>
    </source>
</evidence>
<sequence length="296" mass="32510">MEAVPTDIWSLQAALDFEITHPGPGEVFITRAVVVNQADDLMKVYQRKCSNEDWEVHEMDRVETVIRVNNLLALAIDGYFSIIAELLNPDAADLPIVGNEIAVLGNNLLGDLPLGYIPLGDLPLGGLANNPLGYILVGGLANNPVGDLPLGTILLGHIPLGDHPLGYIVVGGHGNIALGDLPLGYIPLGHIPLGNIGNLPHHIAVESYGYLDALYEWSCDIQNEARLIGGNFFSLIRATCTRIRRYVVHAKRRSRTPQWLQTKTVEYRERLTAHTEAKVLLTPQDPEGWSDWELED</sequence>
<dbReference type="Proteomes" id="UP001054889">
    <property type="component" value="Unassembled WGS sequence"/>
</dbReference>
<keyword evidence="2" id="KW-1185">Reference proteome</keyword>
<name>A0AAV5DNM3_ELECO</name>
<protein>
    <submittedName>
        <fullName evidence="1">Uncharacterized protein</fullName>
    </submittedName>
</protein>
<comment type="caution">
    <text evidence="1">The sequence shown here is derived from an EMBL/GenBank/DDBJ whole genome shotgun (WGS) entry which is preliminary data.</text>
</comment>
<dbReference type="AlphaFoldDB" id="A0AAV5DNM3"/>
<gene>
    <name evidence="1" type="primary">ga30906</name>
    <name evidence="1" type="ORF">PR202_ga30906</name>
</gene>
<organism evidence="1 2">
    <name type="scientific">Eleusine coracana subsp. coracana</name>
    <dbReference type="NCBI Taxonomy" id="191504"/>
    <lineage>
        <taxon>Eukaryota</taxon>
        <taxon>Viridiplantae</taxon>
        <taxon>Streptophyta</taxon>
        <taxon>Embryophyta</taxon>
        <taxon>Tracheophyta</taxon>
        <taxon>Spermatophyta</taxon>
        <taxon>Magnoliopsida</taxon>
        <taxon>Liliopsida</taxon>
        <taxon>Poales</taxon>
        <taxon>Poaceae</taxon>
        <taxon>PACMAD clade</taxon>
        <taxon>Chloridoideae</taxon>
        <taxon>Cynodonteae</taxon>
        <taxon>Eleusininae</taxon>
        <taxon>Eleusine</taxon>
    </lineage>
</organism>